<sequence>FTSKLCTINERYIDEGDSVTCRLYQSFSGKKGCPQDYNNIPPPMSMGHFIQEDEREHR</sequence>
<proteinExistence type="predicted"/>
<evidence type="ECO:0000313" key="3">
    <source>
        <dbReference type="Proteomes" id="UP000789405"/>
    </source>
</evidence>
<name>A0A9N9KCH6_9GLOM</name>
<evidence type="ECO:0000256" key="1">
    <source>
        <dbReference type="SAM" id="MobiDB-lite"/>
    </source>
</evidence>
<reference evidence="2" key="1">
    <citation type="submission" date="2021-06" db="EMBL/GenBank/DDBJ databases">
        <authorList>
            <person name="Kallberg Y."/>
            <person name="Tangrot J."/>
            <person name="Rosling A."/>
        </authorList>
    </citation>
    <scope>NUCLEOTIDE SEQUENCE</scope>
    <source>
        <strain evidence="2">MA453B</strain>
    </source>
</reference>
<accession>A0A9N9KCH6</accession>
<protein>
    <submittedName>
        <fullName evidence="2">26870_t:CDS:1</fullName>
    </submittedName>
</protein>
<keyword evidence="3" id="KW-1185">Reference proteome</keyword>
<dbReference type="Proteomes" id="UP000789405">
    <property type="component" value="Unassembled WGS sequence"/>
</dbReference>
<organism evidence="2 3">
    <name type="scientific">Dentiscutata erythropus</name>
    <dbReference type="NCBI Taxonomy" id="1348616"/>
    <lineage>
        <taxon>Eukaryota</taxon>
        <taxon>Fungi</taxon>
        <taxon>Fungi incertae sedis</taxon>
        <taxon>Mucoromycota</taxon>
        <taxon>Glomeromycotina</taxon>
        <taxon>Glomeromycetes</taxon>
        <taxon>Diversisporales</taxon>
        <taxon>Gigasporaceae</taxon>
        <taxon>Dentiscutata</taxon>
    </lineage>
</organism>
<evidence type="ECO:0000313" key="2">
    <source>
        <dbReference type="EMBL" id="CAG8821117.1"/>
    </source>
</evidence>
<feature type="non-terminal residue" evidence="2">
    <location>
        <position position="58"/>
    </location>
</feature>
<feature type="region of interest" description="Disordered" evidence="1">
    <location>
        <begin position="35"/>
        <end position="58"/>
    </location>
</feature>
<gene>
    <name evidence="2" type="ORF">DERYTH_LOCUS27067</name>
</gene>
<dbReference type="EMBL" id="CAJVPY010060266">
    <property type="protein sequence ID" value="CAG8821117.1"/>
    <property type="molecule type" value="Genomic_DNA"/>
</dbReference>
<dbReference type="AlphaFoldDB" id="A0A9N9KCH6"/>
<feature type="non-terminal residue" evidence="2">
    <location>
        <position position="1"/>
    </location>
</feature>
<comment type="caution">
    <text evidence="2">The sequence shown here is derived from an EMBL/GenBank/DDBJ whole genome shotgun (WGS) entry which is preliminary data.</text>
</comment>